<evidence type="ECO:0000313" key="3">
    <source>
        <dbReference type="Proteomes" id="UP000274131"/>
    </source>
</evidence>
<reference evidence="2 3" key="2">
    <citation type="submission" date="2018-10" db="EMBL/GenBank/DDBJ databases">
        <authorList>
            <consortium name="Pathogen Informatics"/>
        </authorList>
    </citation>
    <scope>NUCLEOTIDE SEQUENCE [LARGE SCALE GENOMIC DNA]</scope>
</reference>
<feature type="compositionally biased region" description="Polar residues" evidence="1">
    <location>
        <begin position="1"/>
        <end position="24"/>
    </location>
</feature>
<accession>A0A0N4VF45</accession>
<proteinExistence type="predicted"/>
<dbReference type="AlphaFoldDB" id="A0A0N4VF45"/>
<sequence>MSGQQIDSVPQQQNPPANGESTVNVGRETNAATITVAESVVRFIASQESADSSSHEVQQTSGVEDNYGDHDGSPNMGNVTEISLIRVLPEESYSGETNSMLTAGAAYTVGGSTRDLTEQFLAAEQTAQELVANAMNDLF</sequence>
<feature type="compositionally biased region" description="Polar residues" evidence="1">
    <location>
        <begin position="47"/>
        <end position="63"/>
    </location>
</feature>
<feature type="region of interest" description="Disordered" evidence="1">
    <location>
        <begin position="47"/>
        <end position="78"/>
    </location>
</feature>
<dbReference type="Proteomes" id="UP000274131">
    <property type="component" value="Unassembled WGS sequence"/>
</dbReference>
<reference evidence="4" key="1">
    <citation type="submission" date="2017-02" db="UniProtKB">
        <authorList>
            <consortium name="WormBaseParasite"/>
        </authorList>
    </citation>
    <scope>IDENTIFICATION</scope>
</reference>
<evidence type="ECO:0000313" key="2">
    <source>
        <dbReference type="EMBL" id="VDD94015.1"/>
    </source>
</evidence>
<gene>
    <name evidence="2" type="ORF">EVEC_LOCUS8766</name>
</gene>
<organism evidence="4">
    <name type="scientific">Enterobius vermicularis</name>
    <name type="common">Human pinworm</name>
    <dbReference type="NCBI Taxonomy" id="51028"/>
    <lineage>
        <taxon>Eukaryota</taxon>
        <taxon>Metazoa</taxon>
        <taxon>Ecdysozoa</taxon>
        <taxon>Nematoda</taxon>
        <taxon>Chromadorea</taxon>
        <taxon>Rhabditida</taxon>
        <taxon>Spirurina</taxon>
        <taxon>Oxyuridomorpha</taxon>
        <taxon>Oxyuroidea</taxon>
        <taxon>Oxyuridae</taxon>
        <taxon>Enterobius</taxon>
    </lineage>
</organism>
<evidence type="ECO:0000313" key="4">
    <source>
        <dbReference type="WBParaSite" id="EVEC_0000935601-mRNA-1"/>
    </source>
</evidence>
<name>A0A0N4VF45_ENTVE</name>
<feature type="region of interest" description="Disordered" evidence="1">
    <location>
        <begin position="1"/>
        <end position="30"/>
    </location>
</feature>
<dbReference type="EMBL" id="UXUI01009600">
    <property type="protein sequence ID" value="VDD94015.1"/>
    <property type="molecule type" value="Genomic_DNA"/>
</dbReference>
<dbReference type="WBParaSite" id="EVEC_0000935601-mRNA-1">
    <property type="protein sequence ID" value="EVEC_0000935601-mRNA-1"/>
    <property type="gene ID" value="EVEC_0000935601"/>
</dbReference>
<protein>
    <submittedName>
        <fullName evidence="2 4">Uncharacterized protein</fullName>
    </submittedName>
</protein>
<keyword evidence="3" id="KW-1185">Reference proteome</keyword>
<evidence type="ECO:0000256" key="1">
    <source>
        <dbReference type="SAM" id="MobiDB-lite"/>
    </source>
</evidence>